<feature type="compositionally biased region" description="Polar residues" evidence="1">
    <location>
        <begin position="1088"/>
        <end position="1097"/>
    </location>
</feature>
<evidence type="ECO:0000259" key="2">
    <source>
        <dbReference type="Pfam" id="PF17667"/>
    </source>
</evidence>
<feature type="compositionally biased region" description="Polar residues" evidence="1">
    <location>
        <begin position="1323"/>
        <end position="1333"/>
    </location>
</feature>
<accession>A0AAD4HFI0</accession>
<feature type="region of interest" description="Disordered" evidence="1">
    <location>
        <begin position="1286"/>
        <end position="1339"/>
    </location>
</feature>
<name>A0AAD4HFI0_9AGAM</name>
<proteinExistence type="predicted"/>
<keyword evidence="5" id="KW-1185">Reference proteome</keyword>
<comment type="caution">
    <text evidence="4">The sequence shown here is derived from an EMBL/GenBank/DDBJ whole genome shotgun (WGS) entry which is preliminary data.</text>
</comment>
<dbReference type="InterPro" id="IPR011009">
    <property type="entry name" value="Kinase-like_dom_sf"/>
</dbReference>
<organism evidence="4 5">
    <name type="scientific">Suillus fuscotomentosus</name>
    <dbReference type="NCBI Taxonomy" id="1912939"/>
    <lineage>
        <taxon>Eukaryota</taxon>
        <taxon>Fungi</taxon>
        <taxon>Dikarya</taxon>
        <taxon>Basidiomycota</taxon>
        <taxon>Agaricomycotina</taxon>
        <taxon>Agaricomycetes</taxon>
        <taxon>Agaricomycetidae</taxon>
        <taxon>Boletales</taxon>
        <taxon>Suillineae</taxon>
        <taxon>Suillaceae</taxon>
        <taxon>Suillus</taxon>
    </lineage>
</organism>
<dbReference type="Pfam" id="PF20722">
    <property type="entry name" value="DUF6830"/>
    <property type="match status" value="1"/>
</dbReference>
<dbReference type="InterPro" id="IPR040976">
    <property type="entry name" value="Pkinase_fungal"/>
</dbReference>
<feature type="compositionally biased region" description="Low complexity" evidence="1">
    <location>
        <begin position="1305"/>
        <end position="1317"/>
    </location>
</feature>
<dbReference type="PANTHER" id="PTHR38248">
    <property type="entry name" value="FUNK1 6"/>
    <property type="match status" value="1"/>
</dbReference>
<dbReference type="PANTHER" id="PTHR38248:SF2">
    <property type="entry name" value="FUNK1 11"/>
    <property type="match status" value="1"/>
</dbReference>
<dbReference type="SUPFAM" id="SSF56112">
    <property type="entry name" value="Protein kinase-like (PK-like)"/>
    <property type="match status" value="1"/>
</dbReference>
<gene>
    <name evidence="4" type="ORF">F5891DRAFT_984832</name>
</gene>
<feature type="region of interest" description="Disordered" evidence="1">
    <location>
        <begin position="1071"/>
        <end position="1097"/>
    </location>
</feature>
<dbReference type="InterPro" id="IPR041078">
    <property type="entry name" value="Plavaka"/>
</dbReference>
<dbReference type="Proteomes" id="UP001195769">
    <property type="component" value="Unassembled WGS sequence"/>
</dbReference>
<feature type="compositionally biased region" description="Basic residues" evidence="1">
    <location>
        <begin position="1581"/>
        <end position="1592"/>
    </location>
</feature>
<dbReference type="InterPro" id="IPR049233">
    <property type="entry name" value="DUF6830"/>
</dbReference>
<dbReference type="EMBL" id="JABBWK010000076">
    <property type="protein sequence ID" value="KAG1894673.1"/>
    <property type="molecule type" value="Genomic_DNA"/>
</dbReference>
<dbReference type="Pfam" id="PF18759">
    <property type="entry name" value="Plavaka"/>
    <property type="match status" value="1"/>
</dbReference>
<evidence type="ECO:0000313" key="5">
    <source>
        <dbReference type="Proteomes" id="UP001195769"/>
    </source>
</evidence>
<sequence>MSSLQLLECPLCGKGGFKDHVAVARHMSQPRSGCNTWLQNLICLDEPNNPMNMDKSDDRVNNSDMESGGFENWDEVFQGSRMEDQVHDERTPTRDLEVMDSYPDCAQSYSRGYTFLDLFNMDENSKHCVMNPYYPFSGQRDWEVGSWLLRSGLSMGKIDSFLSLEMIKTLPLSFSSAKELCSRAEMLPSGPRWMSQTIPTMHPTKSPVVLYWRDPLDCVSSLLNHPAFHDELDFTPRRVYTTAQRLCRVYSEWMTSDDTWNMQSALPRGATLLGTILSSDKTNISTMTGDRVAHPLLVSLANIRMPTRLKSSLNAFVLTALLPVPKFIHKNKRMRGILEDRLIHECLDIVLRPLKLATHEGIMLSDPVGHSCYCFTLLASYIVDTPEAMMLATVGRKTSPVTTAMYKQFGDPFRHQPRTGATTLSQLDIAWSKADHNDIEAFFREAQKFRLNGMNAPFWLDWLLSDPSHFLTPEFLHLIHRKFYDHDAKWLICAVGHTEIDFRFSVLQAITGFRHFHGGISKLKQVTGRTQHDIQRSIVAVSADAVSNTVMTAIRALMDFRYLVQSPHGRVIENWYIPKLELMQSIVPSIRNTGVPLQWTADTMEHEHITEIKDPARSSNNNNYDPQICRHLDRADKCRRFDLAMSLLNNMPDSKQHGSDVDVDENVDFDADDNHDIPIDLLAMIKYPGHSRPITNYFGIAKFLQYREIGTVPMPLRLFVVERTGFHFTYDPSIRKISVDDAAIKFDLADLQPAIADFLRCEDTHGRDHVHTIGGARRAGPAASLPFDTLQVWFKLQLQDTEFHDISIIRPVQTLNCAPPSDPWTSGRYDTVIINNDAGCLWPTSGLRGHTIGQIRLIMCPIGKRGTNWSWKDHFLVYVHHFDIVPQSSGTNDREPSTQLHLLKRAKRSNGTWVGDIIPVTQLRSPVNLVPRFSASADNHLTPYNSMEHASQFWLNKYWDKNMTINNGIKLLSLVSIPEVTDVHTMNKITSDKLNHLVTHEGSPEASQPLGHLLSEIFQPFTEPLPDVCDLKIPFGKIIHRNNRINEKFSETSPDTLVPLYDTEVKTWNWALPVDPPGDDDSSLPGQVESSESNNPQEATHEEIFAAFLNALVGCLAASQPKLVAMRFATSSWSAANAHKALPGSDIKRKPDIVLSDDISAKWGNIRVSAELTHSRYRPAMQLGKAADTHAYLMMNKYHHLRVLMYDHSGGAVSPRFNIYTQPDIFSHIIAAITFGSLECVGYDLTVSFSRTVAAPRSKDICVYRPIKNASARHIMTDNAVAASTSNSLSFPEDPDRVSSDALESSISNNSDESSNDSTHDSTQGNPSSSPTHDSMDEGAPLVSLASQVPQAEMTESIYSITPLPSQFPYSTQSPEPCGKIHIGQAIYTIKRILFASRGLVGRGTICYLVTLDDEDYIIKDHWVVGKDNQVVLNEIKMLELMDGVPGIPKLVDYWIVEWSDGTPDVTKKYRKKECRSTQGTSHTHEFVRALRDIVKIQQTAVEEHQILHWDCSLNNAMILDDISGSEGFLIDWEFAVHIAADHKYPLGGTGIVHFMSRGLLNQVSVIQQEAELESQEKKATRGRKSVKKPKTLKSSSDSKVLPVSYILQTFSDDLESLFFVFMWVCIKFCGPNGMVRKECSPNSLLNQWTNLDLASCTTFKITFFANPTDGKRLIDKFHPYFNPLIPFAIEWRRVLVDNMIHPITFDTILGVLNSHLDKLPDDKELVSTVNMLMNDAVILTCCVKGKQIASESFSVAATTPKRQKSRHGDTESDSSASGSDT</sequence>
<feature type="domain" description="DUF6830" evidence="3">
    <location>
        <begin position="696"/>
        <end position="853"/>
    </location>
</feature>
<dbReference type="Pfam" id="PF17667">
    <property type="entry name" value="Pkinase_fungal"/>
    <property type="match status" value="2"/>
</dbReference>
<evidence type="ECO:0000313" key="4">
    <source>
        <dbReference type="EMBL" id="KAG1894673.1"/>
    </source>
</evidence>
<evidence type="ECO:0000256" key="1">
    <source>
        <dbReference type="SAM" id="MobiDB-lite"/>
    </source>
</evidence>
<dbReference type="GeneID" id="64671801"/>
<feature type="domain" description="Fungal-type protein kinase" evidence="2">
    <location>
        <begin position="1482"/>
        <end position="1626"/>
    </location>
</feature>
<dbReference type="RefSeq" id="XP_041220249.1">
    <property type="nucleotide sequence ID" value="XM_041377503.1"/>
</dbReference>
<reference evidence="4" key="1">
    <citation type="journal article" date="2020" name="New Phytol.">
        <title>Comparative genomics reveals dynamic genome evolution in host specialist ectomycorrhizal fungi.</title>
        <authorList>
            <person name="Lofgren L.A."/>
            <person name="Nguyen N.H."/>
            <person name="Vilgalys R."/>
            <person name="Ruytinx J."/>
            <person name="Liao H.L."/>
            <person name="Branco S."/>
            <person name="Kuo A."/>
            <person name="LaButti K."/>
            <person name="Lipzen A."/>
            <person name="Andreopoulos W."/>
            <person name="Pangilinan J."/>
            <person name="Riley R."/>
            <person name="Hundley H."/>
            <person name="Na H."/>
            <person name="Barry K."/>
            <person name="Grigoriev I.V."/>
            <person name="Stajich J.E."/>
            <person name="Kennedy P.G."/>
        </authorList>
    </citation>
    <scope>NUCLEOTIDE SEQUENCE</scope>
    <source>
        <strain evidence="4">FC203</strain>
    </source>
</reference>
<feature type="region of interest" description="Disordered" evidence="1">
    <location>
        <begin position="1756"/>
        <end position="1782"/>
    </location>
</feature>
<feature type="domain" description="Fungal-type protein kinase" evidence="2">
    <location>
        <begin position="1385"/>
        <end position="1474"/>
    </location>
</feature>
<feature type="region of interest" description="Disordered" evidence="1">
    <location>
        <begin position="1575"/>
        <end position="1596"/>
    </location>
</feature>
<evidence type="ECO:0000259" key="3">
    <source>
        <dbReference type="Pfam" id="PF20722"/>
    </source>
</evidence>
<evidence type="ECO:0008006" key="6">
    <source>
        <dbReference type="Google" id="ProtNLM"/>
    </source>
</evidence>
<protein>
    <recommendedName>
        <fullName evidence="6">Fungal-type protein kinase domain-containing protein</fullName>
    </recommendedName>
</protein>